<keyword evidence="4" id="KW-1185">Reference proteome</keyword>
<feature type="compositionally biased region" description="Basic and acidic residues" evidence="1">
    <location>
        <begin position="213"/>
        <end position="252"/>
    </location>
</feature>
<evidence type="ECO:0000313" key="3">
    <source>
        <dbReference type="EMBL" id="OIU72689.1"/>
    </source>
</evidence>
<accession>A0A1J6X3I2</accession>
<dbReference type="Proteomes" id="UP000182062">
    <property type="component" value="Unassembled WGS sequence"/>
</dbReference>
<sequence length="252" mass="28146">MIESKKRAFIFLFLAFLLALVAGYLVYDKVKDLNSELGGMTKVYVAKGDIPSRTLIKESQIQGMEIPNKFVTESHITGKLELKDRVSVVPLSDGDIITSNMIKPASNLNNENDRVVAIYRNDKIQFDQVIAALDRIDIIVSREVNGERKTELFMEDVPVSYAEGDEKNFAGVAVVVPKEKASELIHVQNYAEHIRILKANVGKDSKSAQTETTTKEKTEEKPKEETKKEEKPASKDKPKESNQGDTSNGKES</sequence>
<dbReference type="AlphaFoldDB" id="A0A1J6X3I2"/>
<comment type="caution">
    <text evidence="3">The sequence shown here is derived from an EMBL/GenBank/DDBJ whole genome shotgun (WGS) entry which is preliminary data.</text>
</comment>
<dbReference type="RefSeq" id="WP_071617308.1">
    <property type="nucleotide sequence ID" value="NZ_MINN01000073.1"/>
</dbReference>
<evidence type="ECO:0000256" key="1">
    <source>
        <dbReference type="SAM" id="MobiDB-lite"/>
    </source>
</evidence>
<evidence type="ECO:0000313" key="4">
    <source>
        <dbReference type="Proteomes" id="UP000182062"/>
    </source>
</evidence>
<dbReference type="CDD" id="cd11614">
    <property type="entry name" value="SAF_CpaB_FlgA_like"/>
    <property type="match status" value="1"/>
</dbReference>
<dbReference type="EMBL" id="MINN01000073">
    <property type="protein sequence ID" value="OIU72689.1"/>
    <property type="molecule type" value="Genomic_DNA"/>
</dbReference>
<name>A0A1J6X3I2_9BACI</name>
<organism evidence="3 4">
    <name type="scientific">Rossellomorea aquimaris</name>
    <dbReference type="NCBI Taxonomy" id="189382"/>
    <lineage>
        <taxon>Bacteria</taxon>
        <taxon>Bacillati</taxon>
        <taxon>Bacillota</taxon>
        <taxon>Bacilli</taxon>
        <taxon>Bacillales</taxon>
        <taxon>Bacillaceae</taxon>
        <taxon>Rossellomorea</taxon>
    </lineage>
</organism>
<feature type="domain" description="Flagella basal body P-ring formation protein FlgA SAF" evidence="2">
    <location>
        <begin position="42"/>
        <end position="127"/>
    </location>
</feature>
<dbReference type="Pfam" id="PF13144">
    <property type="entry name" value="ChapFlgA"/>
    <property type="match status" value="1"/>
</dbReference>
<dbReference type="InterPro" id="IPR017585">
    <property type="entry name" value="SAF_FlgA"/>
</dbReference>
<evidence type="ECO:0000259" key="2">
    <source>
        <dbReference type="Pfam" id="PF13144"/>
    </source>
</evidence>
<gene>
    <name evidence="3" type="ORF">BHE18_21355</name>
</gene>
<feature type="region of interest" description="Disordered" evidence="1">
    <location>
        <begin position="202"/>
        <end position="252"/>
    </location>
</feature>
<dbReference type="OrthoDB" id="2989382at2"/>
<proteinExistence type="predicted"/>
<reference evidence="3 4" key="1">
    <citation type="submission" date="2016-09" db="EMBL/GenBank/DDBJ databases">
        <title>Bacillus aquimaris SAMM genome sequence reveals colonization and biosurfactant production capacities.</title>
        <authorList>
            <person name="Waghmode S.R."/>
            <person name="Suryavanshi M.V."/>
        </authorList>
    </citation>
    <scope>NUCLEOTIDE SEQUENCE [LARGE SCALE GENOMIC DNA]</scope>
    <source>
        <strain evidence="3 4">SAMM</strain>
    </source>
</reference>
<protein>
    <submittedName>
        <fullName evidence="3">Flp pilus assembly protein CpaB</fullName>
    </submittedName>
</protein>